<dbReference type="RefSeq" id="WP_215620914.1">
    <property type="nucleotide sequence ID" value="NZ_CP076134.1"/>
</dbReference>
<dbReference type="InterPro" id="IPR003489">
    <property type="entry name" value="RHF/RaiA"/>
</dbReference>
<dbReference type="Proteomes" id="UP000680839">
    <property type="component" value="Chromosome"/>
</dbReference>
<dbReference type="SUPFAM" id="SSF69754">
    <property type="entry name" value="Ribosome binding protein Y (YfiA homologue)"/>
    <property type="match status" value="1"/>
</dbReference>
<dbReference type="Gene3D" id="2.40.50.140">
    <property type="entry name" value="Nucleic acid-binding proteins"/>
    <property type="match status" value="1"/>
</dbReference>
<proteinExistence type="predicted"/>
<dbReference type="GO" id="GO:0005829">
    <property type="term" value="C:cytosol"/>
    <property type="evidence" value="ECO:0007669"/>
    <property type="project" value="UniProtKB-ARBA"/>
</dbReference>
<name>A0A975NCK8_9BRAD</name>
<dbReference type="InterPro" id="IPR011129">
    <property type="entry name" value="CSD"/>
</dbReference>
<evidence type="ECO:0000259" key="1">
    <source>
        <dbReference type="PROSITE" id="PS51857"/>
    </source>
</evidence>
<dbReference type="AlphaFoldDB" id="A0A975NCK8"/>
<evidence type="ECO:0000313" key="2">
    <source>
        <dbReference type="EMBL" id="QWG12071.1"/>
    </source>
</evidence>
<dbReference type="Pfam" id="PF00313">
    <property type="entry name" value="CSD"/>
    <property type="match status" value="1"/>
</dbReference>
<dbReference type="InterPro" id="IPR002059">
    <property type="entry name" value="CSP_DNA-bd"/>
</dbReference>
<accession>A0A975NCK8</accession>
<dbReference type="PROSITE" id="PS51857">
    <property type="entry name" value="CSD_2"/>
    <property type="match status" value="1"/>
</dbReference>
<dbReference type="EMBL" id="CP076134">
    <property type="protein sequence ID" value="QWG12071.1"/>
    <property type="molecule type" value="Genomic_DNA"/>
</dbReference>
<evidence type="ECO:0000313" key="3">
    <source>
        <dbReference type="Proteomes" id="UP000680839"/>
    </source>
</evidence>
<dbReference type="InterPro" id="IPR036567">
    <property type="entry name" value="RHF-like"/>
</dbReference>
<dbReference type="Pfam" id="PF02482">
    <property type="entry name" value="Ribosomal_S30AE"/>
    <property type="match status" value="1"/>
</dbReference>
<dbReference type="Gene3D" id="3.30.160.100">
    <property type="entry name" value="Ribosome hibernation promotion factor-like"/>
    <property type="match status" value="1"/>
</dbReference>
<sequence length="189" mass="20926">MQTPVEVEFQDMVSSPAVQDMLAEHVKKLEQLFGRITACRIVVKGPGKRHKSGGLYEINIRLALPDGREVDIGRTPKEDERHSDLPFAINDAFKRAGRQLQDSSRRMEGMVKSHEGQPIGTVVRLDASGEFGFLRSNDGEEIYFHRNSVLDGAFSELAIGSRVVFADEIGEKGPQATTVKLLGKHGLRV</sequence>
<reference evidence="2" key="1">
    <citation type="submission" date="2021-06" db="EMBL/GenBank/DDBJ databases">
        <title>Bradyrhizobium sp. S2-20-1 Genome sequencing.</title>
        <authorList>
            <person name="Jin L."/>
        </authorList>
    </citation>
    <scope>NUCLEOTIDE SEQUENCE</scope>
    <source>
        <strain evidence="2">S2-20-1</strain>
    </source>
</reference>
<gene>
    <name evidence="2" type="ORF">KMZ29_20430</name>
</gene>
<organism evidence="2 3">
    <name type="scientific">Bradyrhizobium sediminis</name>
    <dbReference type="NCBI Taxonomy" id="2840469"/>
    <lineage>
        <taxon>Bacteria</taxon>
        <taxon>Pseudomonadati</taxon>
        <taxon>Pseudomonadota</taxon>
        <taxon>Alphaproteobacteria</taxon>
        <taxon>Hyphomicrobiales</taxon>
        <taxon>Nitrobacteraceae</taxon>
        <taxon>Bradyrhizobium</taxon>
    </lineage>
</organism>
<dbReference type="InterPro" id="IPR012340">
    <property type="entry name" value="NA-bd_OB-fold"/>
</dbReference>
<protein>
    <submittedName>
        <fullName evidence="2">Cold shock domain-containing protein</fullName>
    </submittedName>
</protein>
<dbReference type="SUPFAM" id="SSF50249">
    <property type="entry name" value="Nucleic acid-binding proteins"/>
    <property type="match status" value="1"/>
</dbReference>
<dbReference type="GO" id="GO:0003676">
    <property type="term" value="F:nucleic acid binding"/>
    <property type="evidence" value="ECO:0007669"/>
    <property type="project" value="InterPro"/>
</dbReference>
<feature type="domain" description="CSD" evidence="1">
    <location>
        <begin position="117"/>
        <end position="181"/>
    </location>
</feature>
<dbReference type="SMART" id="SM00357">
    <property type="entry name" value="CSP"/>
    <property type="match status" value="1"/>
</dbReference>